<evidence type="ECO:0000256" key="6">
    <source>
        <dbReference type="ARBA" id="ARBA00022622"/>
    </source>
</evidence>
<keyword evidence="14" id="KW-0349">Heme</keyword>
<evidence type="ECO:0000313" key="19">
    <source>
        <dbReference type="Proteomes" id="UP001610563"/>
    </source>
</evidence>
<keyword evidence="8 16" id="KW-0732">Signal</keyword>
<dbReference type="InterPro" id="IPR049326">
    <property type="entry name" value="Rhodopsin_dom_fungi"/>
</dbReference>
<evidence type="ECO:0000259" key="17">
    <source>
        <dbReference type="PROSITE" id="PS52012"/>
    </source>
</evidence>
<evidence type="ECO:0000256" key="13">
    <source>
        <dbReference type="ARBA" id="ARBA00038359"/>
    </source>
</evidence>
<feature type="disulfide bond" evidence="14">
    <location>
        <begin position="30"/>
        <end position="63"/>
    </location>
</feature>
<keyword evidence="7 15" id="KW-0812">Transmembrane</keyword>
<sequence length="388" mass="42644">MDGLPSCAVTCFIQALSASSCAATDNDCICADNTLNQALEACIFQSCTIKEALTTRRLTQTSCGESIHAPDSQFVILSTVFLVISMLCVLLRLAGRLVASKLGWDDLTIGLASGLAIAIGVLAFPIHNAGLGTDFWNIPFENITRTLYLFAIVVNLYPPTIALIKISMLLLYLRLFPSTTLRIATITILTLTAIWGLVYTLINIFICNPRSYAWEQWDGEHEGRCMDQQAILMSHAIINIVLDVVVIGLPLSTLLRLKLGRDKKVGVFVMFVIGILVTILSILRLTTTMGFLKSKNPTRDFIPVCIWSVLEIDLGILCACMPGIRACFRFIVNAVTGKSEITEDSHDNSESRLNSKSKSFRLSTRRISLSLGRSGDFVTLDDMEGQLH</sequence>
<keyword evidence="6" id="KW-0325">Glycoprotein</keyword>
<protein>
    <recommendedName>
        <fullName evidence="17">CFEM domain-containing protein</fullName>
    </recommendedName>
</protein>
<evidence type="ECO:0000256" key="7">
    <source>
        <dbReference type="ARBA" id="ARBA00022692"/>
    </source>
</evidence>
<keyword evidence="11 14" id="KW-1015">Disulfide bond</keyword>
<evidence type="ECO:0000256" key="3">
    <source>
        <dbReference type="ARBA" id="ARBA00004613"/>
    </source>
</evidence>
<evidence type="ECO:0000256" key="12">
    <source>
        <dbReference type="ARBA" id="ARBA00023288"/>
    </source>
</evidence>
<dbReference type="Pfam" id="PF20684">
    <property type="entry name" value="Fung_rhodopsin"/>
    <property type="match status" value="1"/>
</dbReference>
<feature type="signal peptide" evidence="16">
    <location>
        <begin position="1"/>
        <end position="23"/>
    </location>
</feature>
<evidence type="ECO:0000256" key="14">
    <source>
        <dbReference type="PROSITE-ProRule" id="PRU01356"/>
    </source>
</evidence>
<dbReference type="PANTHER" id="PTHR33048">
    <property type="entry name" value="PTH11-LIKE INTEGRAL MEMBRANE PROTEIN (AFU_ORTHOLOGUE AFUA_5G11245)"/>
    <property type="match status" value="1"/>
</dbReference>
<evidence type="ECO:0000256" key="1">
    <source>
        <dbReference type="ARBA" id="ARBA00004141"/>
    </source>
</evidence>
<accession>A0ABR4FY10</accession>
<evidence type="ECO:0000313" key="18">
    <source>
        <dbReference type="EMBL" id="KAL2788153.1"/>
    </source>
</evidence>
<dbReference type="SMART" id="SM00747">
    <property type="entry name" value="CFEM"/>
    <property type="match status" value="1"/>
</dbReference>
<dbReference type="Pfam" id="PF05730">
    <property type="entry name" value="CFEM"/>
    <property type="match status" value="1"/>
</dbReference>
<feature type="chain" id="PRO_5045241796" description="CFEM domain-containing protein" evidence="16">
    <location>
        <begin position="24"/>
        <end position="388"/>
    </location>
</feature>
<keyword evidence="10 15" id="KW-0472">Membrane</keyword>
<evidence type="ECO:0000256" key="11">
    <source>
        <dbReference type="ARBA" id="ARBA00023157"/>
    </source>
</evidence>
<feature type="binding site" description="axial binding residue" evidence="14">
    <location>
        <position position="25"/>
    </location>
    <ligand>
        <name>heme</name>
        <dbReference type="ChEBI" id="CHEBI:30413"/>
    </ligand>
    <ligandPart>
        <name>Fe</name>
        <dbReference type="ChEBI" id="CHEBI:18248"/>
    </ligandPart>
</feature>
<feature type="domain" description="CFEM" evidence="17">
    <location>
        <begin position="1"/>
        <end position="89"/>
    </location>
</feature>
<keyword evidence="12" id="KW-0449">Lipoprotein</keyword>
<name>A0ABR4FY10_9EURO</name>
<dbReference type="PROSITE" id="PS52012">
    <property type="entry name" value="CFEM"/>
    <property type="match status" value="1"/>
</dbReference>
<comment type="subcellular location">
    <subcellularLocation>
        <location evidence="2">Membrane</location>
        <topology evidence="2">Lipid-anchor</topology>
        <topology evidence="2">GPI-anchor</topology>
    </subcellularLocation>
    <subcellularLocation>
        <location evidence="1">Membrane</location>
        <topology evidence="1">Multi-pass membrane protein</topology>
    </subcellularLocation>
    <subcellularLocation>
        <location evidence="3">Secreted</location>
    </subcellularLocation>
</comment>
<feature type="transmembrane region" description="Helical" evidence="15">
    <location>
        <begin position="236"/>
        <end position="255"/>
    </location>
</feature>
<reference evidence="18 19" key="1">
    <citation type="submission" date="2024-07" db="EMBL/GenBank/DDBJ databases">
        <title>Section-level genome sequencing and comparative genomics of Aspergillus sections Usti and Cavernicolus.</title>
        <authorList>
            <consortium name="Lawrence Berkeley National Laboratory"/>
            <person name="Nybo J.L."/>
            <person name="Vesth T.C."/>
            <person name="Theobald S."/>
            <person name="Frisvad J.C."/>
            <person name="Larsen T.O."/>
            <person name="Kjaerboelling I."/>
            <person name="Rothschild-Mancinelli K."/>
            <person name="Lyhne E.K."/>
            <person name="Kogle M.E."/>
            <person name="Barry K."/>
            <person name="Clum A."/>
            <person name="Na H."/>
            <person name="Ledsgaard L."/>
            <person name="Lin J."/>
            <person name="Lipzen A."/>
            <person name="Kuo A."/>
            <person name="Riley R."/>
            <person name="Mondo S."/>
            <person name="Labutti K."/>
            <person name="Haridas S."/>
            <person name="Pangalinan J."/>
            <person name="Salamov A.A."/>
            <person name="Simmons B.A."/>
            <person name="Magnuson J.K."/>
            <person name="Chen J."/>
            <person name="Drula E."/>
            <person name="Henrissat B."/>
            <person name="Wiebenga A."/>
            <person name="Lubbers R.J."/>
            <person name="Gomes A.C."/>
            <person name="Makela M.R."/>
            <person name="Stajich J."/>
            <person name="Grigoriev I.V."/>
            <person name="Mortensen U.H."/>
            <person name="De Vries R.P."/>
            <person name="Baker S.E."/>
            <person name="Andersen M.R."/>
        </authorList>
    </citation>
    <scope>NUCLEOTIDE SEQUENCE [LARGE SCALE GENOMIC DNA]</scope>
    <source>
        <strain evidence="18 19">CBS 209.92</strain>
    </source>
</reference>
<keyword evidence="14" id="KW-0479">Metal-binding</keyword>
<dbReference type="PANTHER" id="PTHR33048:SF143">
    <property type="entry name" value="EXTRACELLULAR MEMBRANE PROTEIN CFEM DOMAIN-CONTAINING PROTEIN-RELATED"/>
    <property type="match status" value="1"/>
</dbReference>
<keyword evidence="19" id="KW-1185">Reference proteome</keyword>
<keyword evidence="6" id="KW-0336">GPI-anchor</keyword>
<evidence type="ECO:0000256" key="2">
    <source>
        <dbReference type="ARBA" id="ARBA00004589"/>
    </source>
</evidence>
<feature type="disulfide bond" evidence="14">
    <location>
        <begin position="7"/>
        <end position="47"/>
    </location>
</feature>
<feature type="disulfide bond" evidence="14">
    <location>
        <begin position="21"/>
        <end position="28"/>
    </location>
</feature>
<dbReference type="Proteomes" id="UP001610563">
    <property type="component" value="Unassembled WGS sequence"/>
</dbReference>
<evidence type="ECO:0000256" key="15">
    <source>
        <dbReference type="SAM" id="Phobius"/>
    </source>
</evidence>
<comment type="similarity">
    <text evidence="4">Belongs to the RBT5 family.</text>
</comment>
<feature type="transmembrane region" description="Helical" evidence="15">
    <location>
        <begin position="301"/>
        <end position="321"/>
    </location>
</feature>
<evidence type="ECO:0000256" key="16">
    <source>
        <dbReference type="SAM" id="SignalP"/>
    </source>
</evidence>
<evidence type="ECO:0000256" key="8">
    <source>
        <dbReference type="ARBA" id="ARBA00022729"/>
    </source>
</evidence>
<feature type="transmembrane region" description="Helical" evidence="15">
    <location>
        <begin position="107"/>
        <end position="127"/>
    </location>
</feature>
<dbReference type="InterPro" id="IPR008427">
    <property type="entry name" value="Extracellular_membr_CFEM_dom"/>
</dbReference>
<proteinExistence type="inferred from homology"/>
<feature type="transmembrane region" description="Helical" evidence="15">
    <location>
        <begin position="183"/>
        <end position="206"/>
    </location>
</feature>
<gene>
    <name evidence="18" type="ORF">BJX66DRAFT_340544</name>
</gene>
<comment type="similarity">
    <text evidence="13">Belongs to the SAT4 family.</text>
</comment>
<keyword evidence="5" id="KW-0964">Secreted</keyword>
<evidence type="ECO:0000256" key="9">
    <source>
        <dbReference type="ARBA" id="ARBA00022989"/>
    </source>
</evidence>
<comment type="caution">
    <text evidence="18">The sequence shown here is derived from an EMBL/GenBank/DDBJ whole genome shotgun (WGS) entry which is preliminary data.</text>
</comment>
<feature type="transmembrane region" description="Helical" evidence="15">
    <location>
        <begin position="267"/>
        <end position="286"/>
    </location>
</feature>
<evidence type="ECO:0000256" key="10">
    <source>
        <dbReference type="ARBA" id="ARBA00023136"/>
    </source>
</evidence>
<feature type="disulfide bond" evidence="14">
    <location>
        <begin position="11"/>
        <end position="42"/>
    </location>
</feature>
<dbReference type="EMBL" id="JBFTWV010000084">
    <property type="protein sequence ID" value="KAL2788153.1"/>
    <property type="molecule type" value="Genomic_DNA"/>
</dbReference>
<keyword evidence="9 15" id="KW-1133">Transmembrane helix</keyword>
<evidence type="ECO:0000256" key="5">
    <source>
        <dbReference type="ARBA" id="ARBA00022525"/>
    </source>
</evidence>
<evidence type="ECO:0000256" key="4">
    <source>
        <dbReference type="ARBA" id="ARBA00010031"/>
    </source>
</evidence>
<organism evidence="18 19">
    <name type="scientific">Aspergillus keveii</name>
    <dbReference type="NCBI Taxonomy" id="714993"/>
    <lineage>
        <taxon>Eukaryota</taxon>
        <taxon>Fungi</taxon>
        <taxon>Dikarya</taxon>
        <taxon>Ascomycota</taxon>
        <taxon>Pezizomycotina</taxon>
        <taxon>Eurotiomycetes</taxon>
        <taxon>Eurotiomycetidae</taxon>
        <taxon>Eurotiales</taxon>
        <taxon>Aspergillaceae</taxon>
        <taxon>Aspergillus</taxon>
        <taxon>Aspergillus subgen. Nidulantes</taxon>
    </lineage>
</organism>
<feature type="transmembrane region" description="Helical" evidence="15">
    <location>
        <begin position="147"/>
        <end position="171"/>
    </location>
</feature>
<dbReference type="InterPro" id="IPR052337">
    <property type="entry name" value="SAT4-like"/>
</dbReference>
<feature type="transmembrane region" description="Helical" evidence="15">
    <location>
        <begin position="74"/>
        <end position="95"/>
    </location>
</feature>
<keyword evidence="14" id="KW-0408">Iron</keyword>